<evidence type="ECO:0000259" key="2">
    <source>
        <dbReference type="Pfam" id="PF13581"/>
    </source>
</evidence>
<dbReference type="eggNOG" id="COG3920">
    <property type="taxonomic scope" value="Bacteria"/>
</dbReference>
<dbReference type="CDD" id="cd16936">
    <property type="entry name" value="HATPase_RsbW-like"/>
    <property type="match status" value="1"/>
</dbReference>
<evidence type="ECO:0000313" key="4">
    <source>
        <dbReference type="Proteomes" id="UP000000851"/>
    </source>
</evidence>
<gene>
    <name evidence="3" type="ordered locus">Caci_6631</name>
</gene>
<dbReference type="Proteomes" id="UP000000851">
    <property type="component" value="Chromosome"/>
</dbReference>
<organism evidence="3 4">
    <name type="scientific">Catenulispora acidiphila (strain DSM 44928 / JCM 14897 / NBRC 102108 / NRRL B-24433 / ID139908)</name>
    <dbReference type="NCBI Taxonomy" id="479433"/>
    <lineage>
        <taxon>Bacteria</taxon>
        <taxon>Bacillati</taxon>
        <taxon>Actinomycetota</taxon>
        <taxon>Actinomycetes</taxon>
        <taxon>Catenulisporales</taxon>
        <taxon>Catenulisporaceae</taxon>
        <taxon>Catenulispora</taxon>
    </lineage>
</organism>
<dbReference type="HOGENOM" id="CLU_090336_4_1_11"/>
<dbReference type="GO" id="GO:0004674">
    <property type="term" value="F:protein serine/threonine kinase activity"/>
    <property type="evidence" value="ECO:0007669"/>
    <property type="project" value="UniProtKB-KW"/>
</dbReference>
<sequence length="135" mass="14376">MSGDGWVERSLDLDPHSSAPQLARDFVVETLSAWQLGSWEEPAVLITSELVTNAVRHAGTELTVRLLKAVSEITIEVADGAADRVPRVGSSEASVPGGVGLVIVGRLAQAWGVEKRRNGKSVWARLAVDVLSPEP</sequence>
<dbReference type="InterPro" id="IPR050267">
    <property type="entry name" value="Anti-sigma-factor_SerPK"/>
</dbReference>
<dbReference type="PANTHER" id="PTHR35526:SF3">
    <property type="entry name" value="ANTI-SIGMA-F FACTOR RSBW"/>
    <property type="match status" value="1"/>
</dbReference>
<keyword evidence="3" id="KW-0808">Transferase</keyword>
<dbReference type="InterPro" id="IPR003594">
    <property type="entry name" value="HATPase_dom"/>
</dbReference>
<dbReference type="AlphaFoldDB" id="C7PZY4"/>
<dbReference type="STRING" id="479433.Caci_6631"/>
<dbReference type="InParanoid" id="C7PZY4"/>
<name>C7PZY4_CATAD</name>
<dbReference type="InterPro" id="IPR036890">
    <property type="entry name" value="HATPase_C_sf"/>
</dbReference>
<dbReference type="KEGG" id="cai:Caci_6631"/>
<dbReference type="RefSeq" id="WP_015795206.1">
    <property type="nucleotide sequence ID" value="NC_013131.1"/>
</dbReference>
<dbReference type="EMBL" id="CP001700">
    <property type="protein sequence ID" value="ACU75477.1"/>
    <property type="molecule type" value="Genomic_DNA"/>
</dbReference>
<dbReference type="SUPFAM" id="SSF55874">
    <property type="entry name" value="ATPase domain of HSP90 chaperone/DNA topoisomerase II/histidine kinase"/>
    <property type="match status" value="1"/>
</dbReference>
<protein>
    <submittedName>
        <fullName evidence="3">Putative signal transduction histidine kinase</fullName>
    </submittedName>
</protein>
<dbReference type="PANTHER" id="PTHR35526">
    <property type="entry name" value="ANTI-SIGMA-F FACTOR RSBW-RELATED"/>
    <property type="match status" value="1"/>
</dbReference>
<feature type="domain" description="Histidine kinase/HSP90-like ATPase" evidence="2">
    <location>
        <begin position="23"/>
        <end position="125"/>
    </location>
</feature>
<keyword evidence="3" id="KW-0418">Kinase</keyword>
<dbReference type="OrthoDB" id="3867457at2"/>
<evidence type="ECO:0000256" key="1">
    <source>
        <dbReference type="ARBA" id="ARBA00022527"/>
    </source>
</evidence>
<accession>C7PZY4</accession>
<dbReference type="Pfam" id="PF13581">
    <property type="entry name" value="HATPase_c_2"/>
    <property type="match status" value="1"/>
</dbReference>
<proteinExistence type="predicted"/>
<keyword evidence="4" id="KW-1185">Reference proteome</keyword>
<dbReference type="Gene3D" id="3.30.565.10">
    <property type="entry name" value="Histidine kinase-like ATPase, C-terminal domain"/>
    <property type="match status" value="1"/>
</dbReference>
<reference evidence="3 4" key="1">
    <citation type="journal article" date="2009" name="Stand. Genomic Sci.">
        <title>Complete genome sequence of Catenulispora acidiphila type strain (ID 139908).</title>
        <authorList>
            <person name="Copeland A."/>
            <person name="Lapidus A."/>
            <person name="Glavina Del Rio T."/>
            <person name="Nolan M."/>
            <person name="Lucas S."/>
            <person name="Chen F."/>
            <person name="Tice H."/>
            <person name="Cheng J.F."/>
            <person name="Bruce D."/>
            <person name="Goodwin L."/>
            <person name="Pitluck S."/>
            <person name="Mikhailova N."/>
            <person name="Pati A."/>
            <person name="Ivanova N."/>
            <person name="Mavromatis K."/>
            <person name="Chen A."/>
            <person name="Palaniappan K."/>
            <person name="Chain P."/>
            <person name="Land M."/>
            <person name="Hauser L."/>
            <person name="Chang Y.J."/>
            <person name="Jeffries C.D."/>
            <person name="Chertkov O."/>
            <person name="Brettin T."/>
            <person name="Detter J.C."/>
            <person name="Han C."/>
            <person name="Ali Z."/>
            <person name="Tindall B.J."/>
            <person name="Goker M."/>
            <person name="Bristow J."/>
            <person name="Eisen J.A."/>
            <person name="Markowitz V."/>
            <person name="Hugenholtz P."/>
            <person name="Kyrpides N.C."/>
            <person name="Klenk H.P."/>
        </authorList>
    </citation>
    <scope>NUCLEOTIDE SEQUENCE [LARGE SCALE GENOMIC DNA]</scope>
    <source>
        <strain evidence="4">DSM 44928 / JCM 14897 / NBRC 102108 / NRRL B-24433 / ID139908</strain>
    </source>
</reference>
<keyword evidence="1" id="KW-0723">Serine/threonine-protein kinase</keyword>
<evidence type="ECO:0000313" key="3">
    <source>
        <dbReference type="EMBL" id="ACU75477.1"/>
    </source>
</evidence>